<comment type="caution">
    <text evidence="1">The sequence shown here is derived from an EMBL/GenBank/DDBJ whole genome shotgun (WGS) entry which is preliminary data.</text>
</comment>
<sequence>MAKIYFFNTQVKPLKTSDGFIGEAGYNAVFEFLSDSVSEAVKTKKLHNLGSKLYKSKFHLVFRKVEVLDGYAQGLIRKYDKINSLKDFYTDNPIYEAAPGEAASSSATDFKFVFDYSSHILAIEDVDNKFPNPSSVEQSVIDLLEPFVHRHRSDASTSCNVLKETSSLSRLMNSDGFKSIKIELTFSNPNGLEDEFEAEIEKDLRDRNVDKLVVQEKAASGGHITELNHREKALFKLAGRFGDASARFLNEENKLETYQMKEHPVKIQLRHGRKDTTESIFGKIKSAINSALNRAS</sequence>
<reference evidence="2" key="1">
    <citation type="journal article" date="2018" name="Front. Microbiol.">
        <title>Genome-Based Analysis Reveals the Taxonomy and Diversity of the Family Idiomarinaceae.</title>
        <authorList>
            <person name="Liu Y."/>
            <person name="Lai Q."/>
            <person name="Shao Z."/>
        </authorList>
    </citation>
    <scope>NUCLEOTIDE SEQUENCE [LARGE SCALE GENOMIC DNA]</scope>
    <source>
        <strain evidence="2">SN-14</strain>
    </source>
</reference>
<dbReference type="InterPro" id="IPR031832">
    <property type="entry name" value="DUF4747"/>
</dbReference>
<dbReference type="Proteomes" id="UP000286680">
    <property type="component" value="Unassembled WGS sequence"/>
</dbReference>
<name>A0AA94EEQ6_9GAMM</name>
<dbReference type="RefSeq" id="WP_126820360.1">
    <property type="nucleotide sequence ID" value="NZ_PIPS01000004.1"/>
</dbReference>
<evidence type="ECO:0000313" key="2">
    <source>
        <dbReference type="Proteomes" id="UP000286680"/>
    </source>
</evidence>
<accession>A0AA94EEQ6</accession>
<dbReference type="AlphaFoldDB" id="A0AA94EEQ6"/>
<proteinExistence type="predicted"/>
<dbReference type="Pfam" id="PF15931">
    <property type="entry name" value="DUF4747"/>
    <property type="match status" value="1"/>
</dbReference>
<keyword evidence="2" id="KW-1185">Reference proteome</keyword>
<dbReference type="EMBL" id="PIPS01000004">
    <property type="protein sequence ID" value="RUO40305.1"/>
    <property type="molecule type" value="Genomic_DNA"/>
</dbReference>
<gene>
    <name evidence="1" type="ORF">CWE23_11920</name>
</gene>
<evidence type="ECO:0000313" key="1">
    <source>
        <dbReference type="EMBL" id="RUO40305.1"/>
    </source>
</evidence>
<protein>
    <recommendedName>
        <fullName evidence="3">DUF4747 family protein</fullName>
    </recommendedName>
</protein>
<evidence type="ECO:0008006" key="3">
    <source>
        <dbReference type="Google" id="ProtNLM"/>
    </source>
</evidence>
<organism evidence="1 2">
    <name type="scientific">Idiomarina aquatica</name>
    <dbReference type="NCBI Taxonomy" id="1327752"/>
    <lineage>
        <taxon>Bacteria</taxon>
        <taxon>Pseudomonadati</taxon>
        <taxon>Pseudomonadota</taxon>
        <taxon>Gammaproteobacteria</taxon>
        <taxon>Alteromonadales</taxon>
        <taxon>Idiomarinaceae</taxon>
        <taxon>Idiomarina</taxon>
    </lineage>
</organism>